<proteinExistence type="predicted"/>
<keyword evidence="1" id="KW-0812">Transmembrane</keyword>
<name>A0A0A3YID6_9GAMM</name>
<dbReference type="EMBL" id="JRUQ01000093">
    <property type="protein sequence ID" value="KGT86502.1"/>
    <property type="molecule type" value="Genomic_DNA"/>
</dbReference>
<comment type="caution">
    <text evidence="2">The sequence shown here is derived from an EMBL/GenBank/DDBJ whole genome shotgun (WGS) entry which is preliminary data.</text>
</comment>
<dbReference type="AlphaFoldDB" id="A0A0A3YID6"/>
<accession>A0A0A3YID6</accession>
<reference evidence="2 3" key="1">
    <citation type="submission" date="2014-10" db="EMBL/GenBank/DDBJ databases">
        <title>Genome sequence of Erwinia typographi M043b.</title>
        <authorList>
            <person name="Chan K.-G."/>
            <person name="Tan W.-S."/>
        </authorList>
    </citation>
    <scope>NUCLEOTIDE SEQUENCE [LARGE SCALE GENOMIC DNA]</scope>
    <source>
        <strain evidence="2 3">M043b</strain>
    </source>
</reference>
<gene>
    <name evidence="2" type="ORF">NG99_25500</name>
</gene>
<evidence type="ECO:0000256" key="1">
    <source>
        <dbReference type="SAM" id="Phobius"/>
    </source>
</evidence>
<feature type="transmembrane region" description="Helical" evidence="1">
    <location>
        <begin position="32"/>
        <end position="57"/>
    </location>
</feature>
<dbReference type="Proteomes" id="UP000030351">
    <property type="component" value="Unassembled WGS sequence"/>
</dbReference>
<evidence type="ECO:0000313" key="3">
    <source>
        <dbReference type="Proteomes" id="UP000030351"/>
    </source>
</evidence>
<dbReference type="STRING" id="371042.NG99_25500"/>
<evidence type="ECO:0000313" key="2">
    <source>
        <dbReference type="EMBL" id="KGT86502.1"/>
    </source>
</evidence>
<organism evidence="2 3">
    <name type="scientific">Erwinia typographi</name>
    <dbReference type="NCBI Taxonomy" id="371042"/>
    <lineage>
        <taxon>Bacteria</taxon>
        <taxon>Pseudomonadati</taxon>
        <taxon>Pseudomonadota</taxon>
        <taxon>Gammaproteobacteria</taxon>
        <taxon>Enterobacterales</taxon>
        <taxon>Erwiniaceae</taxon>
        <taxon>Erwinia</taxon>
    </lineage>
</organism>
<protein>
    <submittedName>
        <fullName evidence="2">Uncharacterized protein</fullName>
    </submittedName>
</protein>
<keyword evidence="1" id="KW-0472">Membrane</keyword>
<keyword evidence="3" id="KW-1185">Reference proteome</keyword>
<keyword evidence="1" id="KW-1133">Transmembrane helix</keyword>
<sequence length="59" mass="6525">MRDTCGVAHIYRQHVGHEAFPGSINFSLEFKLLFGALVFLFYPEFSVMAALGVVAGFNT</sequence>